<dbReference type="PROSITE" id="PS01188">
    <property type="entry name" value="ELO"/>
    <property type="match status" value="1"/>
</dbReference>
<reference evidence="11" key="1">
    <citation type="journal article" date="2020" name="Fungal Divers.">
        <title>Resolving the Mortierellaceae phylogeny through synthesis of multi-gene phylogenetics and phylogenomics.</title>
        <authorList>
            <person name="Vandepol N."/>
            <person name="Liber J."/>
            <person name="Desiro A."/>
            <person name="Na H."/>
            <person name="Kennedy M."/>
            <person name="Barry K."/>
            <person name="Grigoriev I.V."/>
            <person name="Miller A.N."/>
            <person name="O'Donnell K."/>
            <person name="Stajich J.E."/>
            <person name="Bonito G."/>
        </authorList>
    </citation>
    <scope>NUCLEOTIDE SEQUENCE</scope>
    <source>
        <strain evidence="11">REB-010B</strain>
    </source>
</reference>
<evidence type="ECO:0000256" key="9">
    <source>
        <dbReference type="ARBA" id="ARBA00023160"/>
    </source>
</evidence>
<feature type="transmembrane region" description="Helical" evidence="10">
    <location>
        <begin position="184"/>
        <end position="201"/>
    </location>
</feature>
<accession>A0A9P6URV9</accession>
<feature type="transmembrane region" description="Helical" evidence="10">
    <location>
        <begin position="105"/>
        <end position="126"/>
    </location>
</feature>
<feature type="transmembrane region" description="Helical" evidence="10">
    <location>
        <begin position="270"/>
        <end position="294"/>
    </location>
</feature>
<comment type="catalytic activity">
    <reaction evidence="10">
        <text>an acyl-CoA + malonyl-CoA + H(+) = a 3-oxoacyl-CoA + CO2 + CoA</text>
        <dbReference type="Rhea" id="RHEA:50252"/>
        <dbReference type="ChEBI" id="CHEBI:15378"/>
        <dbReference type="ChEBI" id="CHEBI:16526"/>
        <dbReference type="ChEBI" id="CHEBI:57287"/>
        <dbReference type="ChEBI" id="CHEBI:57384"/>
        <dbReference type="ChEBI" id="CHEBI:58342"/>
        <dbReference type="ChEBI" id="CHEBI:90726"/>
    </reaction>
    <physiologicalReaction direction="left-to-right" evidence="10">
        <dbReference type="Rhea" id="RHEA:50253"/>
    </physiologicalReaction>
</comment>
<dbReference type="Pfam" id="PF01151">
    <property type="entry name" value="ELO"/>
    <property type="match status" value="1"/>
</dbReference>
<evidence type="ECO:0000256" key="2">
    <source>
        <dbReference type="ARBA" id="ARBA00022516"/>
    </source>
</evidence>
<keyword evidence="4 10" id="KW-0812">Transmembrane</keyword>
<sequence length="321" mass="37059">MASLSQLPFKLPQDYFIDLARTVGVYTAPYLDPVEAAIVDQLEKYAPTAVHHVRGFLAAVESPLARELPLMNPFHVLLISLGYLFTIFVGMRIMKNFNRFEVKTFSLLHNFVLVSISAYMCGGVLYEAYQAKYTLFENQADHSAAGLPMAKMIWLFYFSKTMEFIDTMIMIVKKNNRQVSFLHVYHHCSIFTIWWLVTFVAPTGEAYFSAALNSFIHVIMYGYYFLSALGFKQVSFIKFYITRSQMTQFCMMMIQSSWDMYSMKVLGRPGYPFFITALLFVYMWTMLGLFYNFYRKNAKLAKEAKKVKAAAAATEKAKKLQ</sequence>
<proteinExistence type="inferred from homology"/>
<keyword evidence="9 10" id="KW-0275">Fatty acid biosynthesis</keyword>
<keyword evidence="3 10" id="KW-0808">Transferase</keyword>
<dbReference type="PANTHER" id="PTHR11157:SF126">
    <property type="entry name" value="ELONGATION OF VERY LONG CHAIN FATTY ACIDS PROTEIN"/>
    <property type="match status" value="1"/>
</dbReference>
<dbReference type="EMBL" id="JAAAIP010000390">
    <property type="protein sequence ID" value="KAG0318092.1"/>
    <property type="molecule type" value="Genomic_DNA"/>
</dbReference>
<evidence type="ECO:0000256" key="6">
    <source>
        <dbReference type="ARBA" id="ARBA00022989"/>
    </source>
</evidence>
<protein>
    <recommendedName>
        <fullName evidence="10">Elongation of fatty acids protein</fullName>
        <ecNumber evidence="10">2.3.1.-</ecNumber>
    </recommendedName>
</protein>
<keyword evidence="2 10" id="KW-0444">Lipid biosynthesis</keyword>
<comment type="caution">
    <text evidence="11">The sequence shown here is derived from an EMBL/GenBank/DDBJ whole genome shotgun (WGS) entry which is preliminary data.</text>
</comment>
<dbReference type="InterPro" id="IPR030457">
    <property type="entry name" value="ELO_CS"/>
</dbReference>
<organism evidence="11 12">
    <name type="scientific">Dissophora globulifera</name>
    <dbReference type="NCBI Taxonomy" id="979702"/>
    <lineage>
        <taxon>Eukaryota</taxon>
        <taxon>Fungi</taxon>
        <taxon>Fungi incertae sedis</taxon>
        <taxon>Mucoromycota</taxon>
        <taxon>Mortierellomycotina</taxon>
        <taxon>Mortierellomycetes</taxon>
        <taxon>Mortierellales</taxon>
        <taxon>Mortierellaceae</taxon>
        <taxon>Dissophora</taxon>
    </lineage>
</organism>
<feature type="transmembrane region" description="Helical" evidence="10">
    <location>
        <begin position="238"/>
        <end position="258"/>
    </location>
</feature>
<dbReference type="InterPro" id="IPR002076">
    <property type="entry name" value="ELO_fam"/>
</dbReference>
<comment type="similarity">
    <text evidence="10">Belongs to the ELO family.</text>
</comment>
<dbReference type="EC" id="2.3.1.-" evidence="10"/>
<keyword evidence="5 10" id="KW-0276">Fatty acid metabolism</keyword>
<keyword evidence="12" id="KW-1185">Reference proteome</keyword>
<keyword evidence="6 10" id="KW-1133">Transmembrane helix</keyword>
<dbReference type="OrthoDB" id="10259681at2759"/>
<dbReference type="GO" id="GO:0030148">
    <property type="term" value="P:sphingolipid biosynthetic process"/>
    <property type="evidence" value="ECO:0007669"/>
    <property type="project" value="TreeGrafter"/>
</dbReference>
<evidence type="ECO:0000256" key="1">
    <source>
        <dbReference type="ARBA" id="ARBA00004141"/>
    </source>
</evidence>
<feature type="transmembrane region" description="Helical" evidence="10">
    <location>
        <begin position="74"/>
        <end position="93"/>
    </location>
</feature>
<keyword evidence="7 10" id="KW-0443">Lipid metabolism</keyword>
<evidence type="ECO:0000256" key="10">
    <source>
        <dbReference type="RuleBase" id="RU361115"/>
    </source>
</evidence>
<evidence type="ECO:0000256" key="5">
    <source>
        <dbReference type="ARBA" id="ARBA00022832"/>
    </source>
</evidence>
<dbReference type="GO" id="GO:0034625">
    <property type="term" value="P:fatty acid elongation, monounsaturated fatty acid"/>
    <property type="evidence" value="ECO:0007669"/>
    <property type="project" value="TreeGrafter"/>
</dbReference>
<name>A0A9P6URV9_9FUNG</name>
<dbReference type="GO" id="GO:0019367">
    <property type="term" value="P:fatty acid elongation, saturated fatty acid"/>
    <property type="evidence" value="ECO:0007669"/>
    <property type="project" value="TreeGrafter"/>
</dbReference>
<dbReference type="GO" id="GO:0042761">
    <property type="term" value="P:very long-chain fatty acid biosynthetic process"/>
    <property type="evidence" value="ECO:0007669"/>
    <property type="project" value="TreeGrafter"/>
</dbReference>
<comment type="subcellular location">
    <subcellularLocation>
        <location evidence="1">Membrane</location>
        <topology evidence="1">Multi-pass membrane protein</topology>
    </subcellularLocation>
</comment>
<dbReference type="Proteomes" id="UP000738325">
    <property type="component" value="Unassembled WGS sequence"/>
</dbReference>
<evidence type="ECO:0000256" key="7">
    <source>
        <dbReference type="ARBA" id="ARBA00023098"/>
    </source>
</evidence>
<evidence type="ECO:0000313" key="12">
    <source>
        <dbReference type="Proteomes" id="UP000738325"/>
    </source>
</evidence>
<keyword evidence="8 10" id="KW-0472">Membrane</keyword>
<dbReference type="GO" id="GO:0005789">
    <property type="term" value="C:endoplasmic reticulum membrane"/>
    <property type="evidence" value="ECO:0007669"/>
    <property type="project" value="TreeGrafter"/>
</dbReference>
<evidence type="ECO:0000256" key="8">
    <source>
        <dbReference type="ARBA" id="ARBA00023136"/>
    </source>
</evidence>
<dbReference type="GO" id="GO:0034626">
    <property type="term" value="P:fatty acid elongation, polyunsaturated fatty acid"/>
    <property type="evidence" value="ECO:0007669"/>
    <property type="project" value="TreeGrafter"/>
</dbReference>
<evidence type="ECO:0000313" key="11">
    <source>
        <dbReference type="EMBL" id="KAG0318092.1"/>
    </source>
</evidence>
<feature type="transmembrane region" description="Helical" evidence="10">
    <location>
        <begin position="207"/>
        <end position="226"/>
    </location>
</feature>
<dbReference type="GO" id="GO:0009922">
    <property type="term" value="F:fatty acid elongase activity"/>
    <property type="evidence" value="ECO:0007669"/>
    <property type="project" value="InterPro"/>
</dbReference>
<evidence type="ECO:0000256" key="3">
    <source>
        <dbReference type="ARBA" id="ARBA00022679"/>
    </source>
</evidence>
<dbReference type="PANTHER" id="PTHR11157">
    <property type="entry name" value="FATTY ACID ACYL TRANSFERASE-RELATED"/>
    <property type="match status" value="1"/>
</dbReference>
<evidence type="ECO:0000256" key="4">
    <source>
        <dbReference type="ARBA" id="ARBA00022692"/>
    </source>
</evidence>
<dbReference type="AlphaFoldDB" id="A0A9P6URV9"/>
<gene>
    <name evidence="11" type="ORF">BGZ99_005892</name>
</gene>